<gene>
    <name evidence="3" type="ORF">SPPG_04792</name>
</gene>
<name>A0A0L0HG56_SPIPD</name>
<dbReference type="EMBL" id="KQ257456">
    <property type="protein sequence ID" value="KND00476.1"/>
    <property type="molecule type" value="Genomic_DNA"/>
</dbReference>
<feature type="transmembrane region" description="Helical" evidence="2">
    <location>
        <begin position="47"/>
        <end position="63"/>
    </location>
</feature>
<protein>
    <submittedName>
        <fullName evidence="3">Uncharacterized protein</fullName>
    </submittedName>
</protein>
<dbReference type="AlphaFoldDB" id="A0A0L0HG56"/>
<organism evidence="3 4">
    <name type="scientific">Spizellomyces punctatus (strain DAOM BR117)</name>
    <dbReference type="NCBI Taxonomy" id="645134"/>
    <lineage>
        <taxon>Eukaryota</taxon>
        <taxon>Fungi</taxon>
        <taxon>Fungi incertae sedis</taxon>
        <taxon>Chytridiomycota</taxon>
        <taxon>Chytridiomycota incertae sedis</taxon>
        <taxon>Chytridiomycetes</taxon>
        <taxon>Spizellomycetales</taxon>
        <taxon>Spizellomycetaceae</taxon>
        <taxon>Spizellomyces</taxon>
    </lineage>
</organism>
<proteinExistence type="predicted"/>
<reference evidence="3 4" key="1">
    <citation type="submission" date="2009-08" db="EMBL/GenBank/DDBJ databases">
        <title>The Genome Sequence of Spizellomyces punctatus strain DAOM BR117.</title>
        <authorList>
            <consortium name="The Broad Institute Genome Sequencing Platform"/>
            <person name="Russ C."/>
            <person name="Cuomo C."/>
            <person name="Shea T."/>
            <person name="Young S.K."/>
            <person name="Zeng Q."/>
            <person name="Koehrsen M."/>
            <person name="Haas B."/>
            <person name="Borodovsky M."/>
            <person name="Guigo R."/>
            <person name="Alvarado L."/>
            <person name="Berlin A."/>
            <person name="Bochicchio J."/>
            <person name="Borenstein D."/>
            <person name="Chapman S."/>
            <person name="Chen Z."/>
            <person name="Engels R."/>
            <person name="Freedman E."/>
            <person name="Gellesch M."/>
            <person name="Goldberg J."/>
            <person name="Griggs A."/>
            <person name="Gujja S."/>
            <person name="Heiman D."/>
            <person name="Hepburn T."/>
            <person name="Howarth C."/>
            <person name="Jen D."/>
            <person name="Larson L."/>
            <person name="Lewis B."/>
            <person name="Mehta T."/>
            <person name="Park D."/>
            <person name="Pearson M."/>
            <person name="Roberts A."/>
            <person name="Saif S."/>
            <person name="Shenoy N."/>
            <person name="Sisk P."/>
            <person name="Stolte C."/>
            <person name="Sykes S."/>
            <person name="Thomson T."/>
            <person name="Walk T."/>
            <person name="White J."/>
            <person name="Yandava C."/>
            <person name="Burger G."/>
            <person name="Gray M.W."/>
            <person name="Holland P.W.H."/>
            <person name="King N."/>
            <person name="Lang F.B.F."/>
            <person name="Roger A.J."/>
            <person name="Ruiz-Trillo I."/>
            <person name="Lander E."/>
            <person name="Nusbaum C."/>
        </authorList>
    </citation>
    <scope>NUCLEOTIDE SEQUENCE [LARGE SCALE GENOMIC DNA]</scope>
    <source>
        <strain evidence="3 4">DAOM BR117</strain>
    </source>
</reference>
<keyword evidence="2" id="KW-1133">Transmembrane helix</keyword>
<dbReference type="eggNOG" id="ENOG502S1KX">
    <property type="taxonomic scope" value="Eukaryota"/>
</dbReference>
<evidence type="ECO:0000256" key="2">
    <source>
        <dbReference type="SAM" id="Phobius"/>
    </source>
</evidence>
<evidence type="ECO:0000256" key="1">
    <source>
        <dbReference type="SAM" id="MobiDB-lite"/>
    </source>
</evidence>
<sequence length="713" mass="79054">MLFDLVPITHFIEPPGPRTTALARLFRPMTPVLVSGLSMGLRTRTKVILILVLALVPLLYILLSSDSSTGVPPLSNPPTRDVTNEPVSNPIIHENTERIPKVNIDAEKKAKAEMDKLEAKVVADVKAGSVSAKSSILDPNDDVDAAGPFIAFLGGRLPKGITGRALDRVYEWAHKAELADAAAREAYAAAIDAKAMLFISAATDMDDLIDRYWQTHMLHYNASVQMAAAERIREFLLDPTFAIAPSDISLLEPKKTPLCLVAAYEGQRDDFPEYATVLADSVAKNQPFADLHLFVHNVTKQSFPLNLQRPNVKVIDIAHVDPSYAYRGFAGFAADRLCKMFGRGSPVDPAMGWDGTDEDCVLLERRLAQFEGRGGRALDQLRGLWGRMFQDWVSSDRCESWGWIDVGTAVGDLSRWMNNTAIMDADLVTAHEGDEWRLYLRSSFAVHSYRRAEALVTDLWKRCSNLATLPALISTFENPGDWLSLTEGCYSHGALTAPGIRTVLAPWQLPSWTDTRLLILHDGRANYCVGENNVEVCRGWVRTFMQEQKKKEAKQIAEAALNSKQKSSSYRTARQIFSSAPRMTRPGVIASGRKCADWIPNEYNLCLDDDKESSKRGDRAYIQTLQTNAETNVTSAAMVEYDVPSDGVGIEGITGRGVGETMIVRFLDWATKESKAKGKILPKVEKTWFYSVEKGSIQITAGKIMLHTVNGWW</sequence>
<dbReference type="GeneID" id="27688222"/>
<evidence type="ECO:0000313" key="4">
    <source>
        <dbReference type="Proteomes" id="UP000053201"/>
    </source>
</evidence>
<dbReference type="Proteomes" id="UP000053201">
    <property type="component" value="Unassembled WGS sequence"/>
</dbReference>
<keyword evidence="2" id="KW-0472">Membrane</keyword>
<dbReference type="OrthoDB" id="2112857at2759"/>
<keyword evidence="4" id="KW-1185">Reference proteome</keyword>
<dbReference type="InParanoid" id="A0A0L0HG56"/>
<dbReference type="RefSeq" id="XP_016608515.1">
    <property type="nucleotide sequence ID" value="XM_016753026.1"/>
</dbReference>
<evidence type="ECO:0000313" key="3">
    <source>
        <dbReference type="EMBL" id="KND00476.1"/>
    </source>
</evidence>
<keyword evidence="2" id="KW-0812">Transmembrane</keyword>
<accession>A0A0L0HG56</accession>
<dbReference type="VEuPathDB" id="FungiDB:SPPG_04792"/>
<feature type="region of interest" description="Disordered" evidence="1">
    <location>
        <begin position="68"/>
        <end position="91"/>
    </location>
</feature>